<dbReference type="AlphaFoldDB" id="A0AAD6UHV4"/>
<name>A0AAD6UHV4_9AGAR</name>
<keyword evidence="2" id="KW-1185">Reference proteome</keyword>
<evidence type="ECO:0000313" key="2">
    <source>
        <dbReference type="Proteomes" id="UP001222325"/>
    </source>
</evidence>
<proteinExistence type="predicted"/>
<gene>
    <name evidence="1" type="ORF">B0H15DRAFT_796564</name>
</gene>
<reference evidence="1" key="1">
    <citation type="submission" date="2023-03" db="EMBL/GenBank/DDBJ databases">
        <title>Massive genome expansion in bonnet fungi (Mycena s.s.) driven by repeated elements and novel gene families across ecological guilds.</title>
        <authorList>
            <consortium name="Lawrence Berkeley National Laboratory"/>
            <person name="Harder C.B."/>
            <person name="Miyauchi S."/>
            <person name="Viragh M."/>
            <person name="Kuo A."/>
            <person name="Thoen E."/>
            <person name="Andreopoulos B."/>
            <person name="Lu D."/>
            <person name="Skrede I."/>
            <person name="Drula E."/>
            <person name="Henrissat B."/>
            <person name="Morin E."/>
            <person name="Kohler A."/>
            <person name="Barry K."/>
            <person name="LaButti K."/>
            <person name="Morin E."/>
            <person name="Salamov A."/>
            <person name="Lipzen A."/>
            <person name="Mereny Z."/>
            <person name="Hegedus B."/>
            <person name="Baldrian P."/>
            <person name="Stursova M."/>
            <person name="Weitz H."/>
            <person name="Taylor A."/>
            <person name="Grigoriev I.V."/>
            <person name="Nagy L.G."/>
            <person name="Martin F."/>
            <person name="Kauserud H."/>
        </authorList>
    </citation>
    <scope>NUCLEOTIDE SEQUENCE</scope>
    <source>
        <strain evidence="1">CBHHK173m</strain>
    </source>
</reference>
<protein>
    <submittedName>
        <fullName evidence="1">Uncharacterized protein</fullName>
    </submittedName>
</protein>
<dbReference type="EMBL" id="JARJCN010000005">
    <property type="protein sequence ID" value="KAJ7100886.1"/>
    <property type="molecule type" value="Genomic_DNA"/>
</dbReference>
<organism evidence="1 2">
    <name type="scientific">Mycena belliarum</name>
    <dbReference type="NCBI Taxonomy" id="1033014"/>
    <lineage>
        <taxon>Eukaryota</taxon>
        <taxon>Fungi</taxon>
        <taxon>Dikarya</taxon>
        <taxon>Basidiomycota</taxon>
        <taxon>Agaricomycotina</taxon>
        <taxon>Agaricomycetes</taxon>
        <taxon>Agaricomycetidae</taxon>
        <taxon>Agaricales</taxon>
        <taxon>Marasmiineae</taxon>
        <taxon>Mycenaceae</taxon>
        <taxon>Mycena</taxon>
    </lineage>
</organism>
<comment type="caution">
    <text evidence="1">The sequence shown here is derived from an EMBL/GenBank/DDBJ whole genome shotgun (WGS) entry which is preliminary data.</text>
</comment>
<accession>A0AAD6UHV4</accession>
<sequence>MLSATRPPSRPPLSTTRIIVSSNAEQYRVVEITGARSGASIRERIFSKAGSHNLSIPDDRQSCFSVYQSEVGVYAIGGALTDSRLFELCQELGDASGSLKFFVSTAPDRPPQYEPNYPEYPVQYRPVLYNGSGPECCLGGRSEDQDVLPGRSCSAYLAPMMSACLLTIAPVDGMDNNAVHQINGLSTARESKIVARLMPMDLLARSPVSDLIPRSRAGVSVETTWIKFLNRRSSTWSVGGTRTAMRVAASVHATANAGVRAG</sequence>
<evidence type="ECO:0000313" key="1">
    <source>
        <dbReference type="EMBL" id="KAJ7100886.1"/>
    </source>
</evidence>
<dbReference type="Proteomes" id="UP001222325">
    <property type="component" value="Unassembled WGS sequence"/>
</dbReference>